<sequence length="198" mass="21083">MDLFPGNRLVLATRNEGKVQEMKRLLDGRGVDVTTAAALGLPEVEETGTTFEENAGLKAASGAKASGFAVLADDSGLSADALDGAPGVYSADWGGPERDFAAAMARLEREVKAAGDNRAARFVSVLILEWPDGRRISARGEVEGQLVFPPRGEGGFGYDPCFIPDGEDRTFAEMSPEEKAKHSHRSRAMEALMVELIG</sequence>
<evidence type="ECO:0000256" key="2">
    <source>
        <dbReference type="ARBA" id="ARBA00011738"/>
    </source>
</evidence>
<dbReference type="FunFam" id="3.90.950.10:FF:000001">
    <property type="entry name" value="dITP/XTP pyrophosphatase"/>
    <property type="match status" value="1"/>
</dbReference>
<dbReference type="Pfam" id="PF01725">
    <property type="entry name" value="Ham1p_like"/>
    <property type="match status" value="1"/>
</dbReference>
<dbReference type="GO" id="GO:0046872">
    <property type="term" value="F:metal ion binding"/>
    <property type="evidence" value="ECO:0007669"/>
    <property type="project" value="UniProtKB-KW"/>
</dbReference>
<evidence type="ECO:0000256" key="1">
    <source>
        <dbReference type="ARBA" id="ARBA00008023"/>
    </source>
</evidence>
<feature type="binding site" evidence="10">
    <location>
        <position position="75"/>
    </location>
    <ligand>
        <name>substrate</name>
    </ligand>
</feature>
<feature type="binding site" evidence="10">
    <location>
        <begin position="156"/>
        <end position="159"/>
    </location>
    <ligand>
        <name>substrate</name>
    </ligand>
</feature>
<comment type="catalytic activity">
    <reaction evidence="8 10">
        <text>dITP + H2O = dIMP + diphosphate + H(+)</text>
        <dbReference type="Rhea" id="RHEA:28342"/>
        <dbReference type="ChEBI" id="CHEBI:15377"/>
        <dbReference type="ChEBI" id="CHEBI:15378"/>
        <dbReference type="ChEBI" id="CHEBI:33019"/>
        <dbReference type="ChEBI" id="CHEBI:61194"/>
        <dbReference type="ChEBI" id="CHEBI:61382"/>
        <dbReference type="EC" id="3.6.1.66"/>
    </reaction>
</comment>
<evidence type="ECO:0000313" key="13">
    <source>
        <dbReference type="Proteomes" id="UP000536835"/>
    </source>
</evidence>
<evidence type="ECO:0000256" key="11">
    <source>
        <dbReference type="RuleBase" id="RU003781"/>
    </source>
</evidence>
<dbReference type="GO" id="GO:0005829">
    <property type="term" value="C:cytosol"/>
    <property type="evidence" value="ECO:0007669"/>
    <property type="project" value="TreeGrafter"/>
</dbReference>
<evidence type="ECO:0000256" key="4">
    <source>
        <dbReference type="ARBA" id="ARBA00022741"/>
    </source>
</evidence>
<keyword evidence="4 10" id="KW-0547">Nucleotide-binding</keyword>
<dbReference type="RefSeq" id="WP_173198078.1">
    <property type="nucleotide sequence ID" value="NZ_JABFCX010000002.1"/>
</dbReference>
<evidence type="ECO:0000313" key="12">
    <source>
        <dbReference type="EMBL" id="NNU16113.1"/>
    </source>
</evidence>
<feature type="binding site" evidence="10">
    <location>
        <position position="74"/>
    </location>
    <ligand>
        <name>Mg(2+)</name>
        <dbReference type="ChEBI" id="CHEBI:18420"/>
    </ligand>
</feature>
<evidence type="ECO:0000256" key="5">
    <source>
        <dbReference type="ARBA" id="ARBA00022801"/>
    </source>
</evidence>
<keyword evidence="13" id="KW-1185">Reference proteome</keyword>
<dbReference type="Proteomes" id="UP000536835">
    <property type="component" value="Unassembled WGS sequence"/>
</dbReference>
<evidence type="ECO:0000256" key="6">
    <source>
        <dbReference type="ARBA" id="ARBA00022842"/>
    </source>
</evidence>
<name>A0A7Y3RL67_9PROT</name>
<evidence type="ECO:0000256" key="7">
    <source>
        <dbReference type="ARBA" id="ARBA00023080"/>
    </source>
</evidence>
<feature type="binding site" evidence="10">
    <location>
        <begin position="13"/>
        <end position="18"/>
    </location>
    <ligand>
        <name>substrate</name>
    </ligand>
</feature>
<dbReference type="GO" id="GO:0036222">
    <property type="term" value="F:XTP diphosphatase activity"/>
    <property type="evidence" value="ECO:0007669"/>
    <property type="project" value="UniProtKB-UniRule"/>
</dbReference>
<proteinExistence type="inferred from homology"/>
<comment type="catalytic activity">
    <reaction evidence="9 10">
        <text>XTP + H2O = XMP + diphosphate + H(+)</text>
        <dbReference type="Rhea" id="RHEA:28610"/>
        <dbReference type="ChEBI" id="CHEBI:15377"/>
        <dbReference type="ChEBI" id="CHEBI:15378"/>
        <dbReference type="ChEBI" id="CHEBI:33019"/>
        <dbReference type="ChEBI" id="CHEBI:57464"/>
        <dbReference type="ChEBI" id="CHEBI:61314"/>
        <dbReference type="EC" id="3.6.1.66"/>
    </reaction>
</comment>
<dbReference type="Gene3D" id="3.90.950.10">
    <property type="match status" value="1"/>
</dbReference>
<dbReference type="CDD" id="cd00515">
    <property type="entry name" value="HAM1"/>
    <property type="match status" value="1"/>
</dbReference>
<keyword evidence="5 10" id="KW-0378">Hydrolase</keyword>
<dbReference type="EMBL" id="JABFCX010000002">
    <property type="protein sequence ID" value="NNU16113.1"/>
    <property type="molecule type" value="Genomic_DNA"/>
</dbReference>
<comment type="subunit">
    <text evidence="2 10">Homodimer.</text>
</comment>
<protein>
    <recommendedName>
        <fullName evidence="10">dITP/XTP pyrophosphatase</fullName>
        <ecNumber evidence="10">3.6.1.66</ecNumber>
    </recommendedName>
    <alternativeName>
        <fullName evidence="10">Non-canonical purine NTP pyrophosphatase</fullName>
    </alternativeName>
    <alternativeName>
        <fullName evidence="10">Non-standard purine NTP pyrophosphatase</fullName>
    </alternativeName>
    <alternativeName>
        <fullName evidence="10">Nucleoside-triphosphate diphosphatase</fullName>
    </alternativeName>
    <alternativeName>
        <fullName evidence="10">Nucleoside-triphosphate pyrophosphatase</fullName>
        <shortName evidence="10">NTPase</shortName>
    </alternativeName>
</protein>
<dbReference type="GO" id="GO:0000166">
    <property type="term" value="F:nucleotide binding"/>
    <property type="evidence" value="ECO:0007669"/>
    <property type="project" value="UniProtKB-KW"/>
</dbReference>
<feature type="active site" description="Proton acceptor" evidence="10">
    <location>
        <position position="74"/>
    </location>
</feature>
<dbReference type="PANTHER" id="PTHR11067:SF9">
    <property type="entry name" value="INOSINE TRIPHOSPHATE PYROPHOSPHATASE"/>
    <property type="match status" value="1"/>
</dbReference>
<comment type="function">
    <text evidence="10">Pyrophosphatase that catalyzes the hydrolysis of nucleoside triphosphates to their monophosphate derivatives, with a high preference for the non-canonical purine nucleotides XTP (xanthosine triphosphate), dITP (deoxyinosine triphosphate) and ITP. Seems to function as a house-cleaning enzyme that removes non-canonical purine nucleotides from the nucleotide pool, thus preventing their incorporation into DNA/RNA and avoiding chromosomal lesions.</text>
</comment>
<evidence type="ECO:0000256" key="10">
    <source>
        <dbReference type="HAMAP-Rule" id="MF_01405"/>
    </source>
</evidence>
<gene>
    <name evidence="12" type="primary">rdgB</name>
    <name evidence="12" type="ORF">HK107_07235</name>
</gene>
<reference evidence="12 13" key="1">
    <citation type="submission" date="2020-05" db="EMBL/GenBank/DDBJ databases">
        <title>Parvularcula mediterraneae sp. nov., isolated from polypropylene straw from shallow seawater of the seashore of Laganas in Zakynthos island, Greece.</title>
        <authorList>
            <person name="Szabo I."/>
            <person name="Al-Omari J."/>
            <person name="Rado J."/>
            <person name="Szerdahelyi G.S."/>
        </authorList>
    </citation>
    <scope>NUCLEOTIDE SEQUENCE [LARGE SCALE GENOMIC DNA]</scope>
    <source>
        <strain evidence="12 13">ZS-1/3</strain>
    </source>
</reference>
<comment type="cofactor">
    <cofactor evidence="10">
        <name>Mg(2+)</name>
        <dbReference type="ChEBI" id="CHEBI:18420"/>
    </cofactor>
    <text evidence="10">Binds 1 Mg(2+) ion per subunit.</text>
</comment>
<comment type="similarity">
    <text evidence="1 10 11">Belongs to the HAM1 NTPase family.</text>
</comment>
<dbReference type="InterPro" id="IPR002637">
    <property type="entry name" value="RdgB/HAM1"/>
</dbReference>
<evidence type="ECO:0000256" key="9">
    <source>
        <dbReference type="ARBA" id="ARBA00052017"/>
    </source>
</evidence>
<dbReference type="GO" id="GO:0009117">
    <property type="term" value="P:nucleotide metabolic process"/>
    <property type="evidence" value="ECO:0007669"/>
    <property type="project" value="UniProtKB-KW"/>
</dbReference>
<evidence type="ECO:0000256" key="8">
    <source>
        <dbReference type="ARBA" id="ARBA00051875"/>
    </source>
</evidence>
<dbReference type="HAMAP" id="MF_01405">
    <property type="entry name" value="Non_canon_purine_NTPase"/>
    <property type="match status" value="1"/>
</dbReference>
<organism evidence="12 13">
    <name type="scientific">Parvularcula mediterranea</name>
    <dbReference type="NCBI Taxonomy" id="2732508"/>
    <lineage>
        <taxon>Bacteria</taxon>
        <taxon>Pseudomonadati</taxon>
        <taxon>Pseudomonadota</taxon>
        <taxon>Alphaproteobacteria</taxon>
        <taxon>Parvularculales</taxon>
        <taxon>Parvularculaceae</taxon>
        <taxon>Parvularcula</taxon>
    </lineage>
</organism>
<feature type="binding site" evidence="10">
    <location>
        <begin position="184"/>
        <end position="185"/>
    </location>
    <ligand>
        <name>substrate</name>
    </ligand>
</feature>
<dbReference type="GO" id="GO:0009146">
    <property type="term" value="P:purine nucleoside triphosphate catabolic process"/>
    <property type="evidence" value="ECO:0007669"/>
    <property type="project" value="UniProtKB-UniRule"/>
</dbReference>
<dbReference type="GO" id="GO:0017111">
    <property type="term" value="F:ribonucleoside triphosphate phosphatase activity"/>
    <property type="evidence" value="ECO:0007669"/>
    <property type="project" value="InterPro"/>
</dbReference>
<dbReference type="InterPro" id="IPR029001">
    <property type="entry name" value="ITPase-like_fam"/>
</dbReference>
<accession>A0A7Y3RL67</accession>
<feature type="binding site" evidence="10">
    <location>
        <position position="179"/>
    </location>
    <ligand>
        <name>substrate</name>
    </ligand>
</feature>
<dbReference type="InterPro" id="IPR020922">
    <property type="entry name" value="dITP/XTP_pyrophosphatase"/>
</dbReference>
<comment type="catalytic activity">
    <reaction evidence="10">
        <text>ITP + H2O = IMP + diphosphate + H(+)</text>
        <dbReference type="Rhea" id="RHEA:29399"/>
        <dbReference type="ChEBI" id="CHEBI:15377"/>
        <dbReference type="ChEBI" id="CHEBI:15378"/>
        <dbReference type="ChEBI" id="CHEBI:33019"/>
        <dbReference type="ChEBI" id="CHEBI:58053"/>
        <dbReference type="ChEBI" id="CHEBI:61402"/>
        <dbReference type="EC" id="3.6.1.66"/>
    </reaction>
</comment>
<dbReference type="NCBIfam" id="TIGR00042">
    <property type="entry name" value="RdgB/HAM1 family non-canonical purine NTP pyrophosphatase"/>
    <property type="match status" value="1"/>
</dbReference>
<dbReference type="GO" id="GO:0036220">
    <property type="term" value="F:ITP diphosphatase activity"/>
    <property type="evidence" value="ECO:0007669"/>
    <property type="project" value="UniProtKB-UniRule"/>
</dbReference>
<evidence type="ECO:0000256" key="3">
    <source>
        <dbReference type="ARBA" id="ARBA00022723"/>
    </source>
</evidence>
<dbReference type="PANTHER" id="PTHR11067">
    <property type="entry name" value="INOSINE TRIPHOSPHATE PYROPHOSPHATASE/HAM1 PROTEIN"/>
    <property type="match status" value="1"/>
</dbReference>
<dbReference type="EC" id="3.6.1.66" evidence="10"/>
<dbReference type="AlphaFoldDB" id="A0A7Y3RL67"/>
<dbReference type="SUPFAM" id="SSF52972">
    <property type="entry name" value="ITPase-like"/>
    <property type="match status" value="1"/>
</dbReference>
<keyword evidence="3 10" id="KW-0479">Metal-binding</keyword>
<keyword evidence="6 10" id="KW-0460">Magnesium</keyword>
<keyword evidence="7 10" id="KW-0546">Nucleotide metabolism</keyword>
<feature type="binding site" evidence="10">
    <location>
        <position position="45"/>
    </location>
    <ligand>
        <name>Mg(2+)</name>
        <dbReference type="ChEBI" id="CHEBI:18420"/>
    </ligand>
</feature>
<comment type="caution">
    <text evidence="12">The sequence shown here is derived from an EMBL/GenBank/DDBJ whole genome shotgun (WGS) entry which is preliminary data.</text>
</comment>
<dbReference type="GO" id="GO:0035870">
    <property type="term" value="F:dITP diphosphatase activity"/>
    <property type="evidence" value="ECO:0007669"/>
    <property type="project" value="UniProtKB-UniRule"/>
</dbReference>